<evidence type="ECO:0000313" key="2">
    <source>
        <dbReference type="EMBL" id="MPQ44623.1"/>
    </source>
</evidence>
<keyword evidence="3" id="KW-1185">Reference proteome</keyword>
<accession>A0A6I1MPA7</accession>
<dbReference type="GO" id="GO:0051537">
    <property type="term" value="F:2 iron, 2 sulfur cluster binding"/>
    <property type="evidence" value="ECO:0007669"/>
    <property type="project" value="InterPro"/>
</dbReference>
<dbReference type="InterPro" id="IPR017938">
    <property type="entry name" value="Riboflavin_synthase-like_b-brl"/>
</dbReference>
<evidence type="ECO:0000313" key="3">
    <source>
        <dbReference type="Proteomes" id="UP000430345"/>
    </source>
</evidence>
<dbReference type="PROSITE" id="PS51384">
    <property type="entry name" value="FAD_FR"/>
    <property type="match status" value="1"/>
</dbReference>
<dbReference type="PROSITE" id="PS00197">
    <property type="entry name" value="2FE2S_FER_1"/>
    <property type="match status" value="1"/>
</dbReference>
<protein>
    <submittedName>
        <fullName evidence="2">Sulfide/dihydroorotate dehydrogenase-like FAD/NAD-binding protein</fullName>
    </submittedName>
</protein>
<reference evidence="2 3" key="1">
    <citation type="submission" date="2019-10" db="EMBL/GenBank/DDBJ databases">
        <title>The Genome Sequence of Clostridium tarantellae Isolated from Fish Brain.</title>
        <authorList>
            <person name="Bano L."/>
            <person name="Kiel M."/>
            <person name="Sales G."/>
            <person name="Doxey A.C."/>
            <person name="Mansfield M.J."/>
            <person name="Schiavone M."/>
            <person name="Rossetto O."/>
            <person name="Pirazzini M."/>
            <person name="Dobrindt U."/>
            <person name="Montecucco C."/>
        </authorList>
    </citation>
    <scope>NUCLEOTIDE SEQUENCE [LARGE SCALE GENOMIC DNA]</scope>
    <source>
        <strain evidence="2 3">DSM 3997</strain>
    </source>
</reference>
<dbReference type="Gene3D" id="2.40.30.10">
    <property type="entry name" value="Translation factors"/>
    <property type="match status" value="1"/>
</dbReference>
<dbReference type="RefSeq" id="WP_152891247.1">
    <property type="nucleotide sequence ID" value="NZ_WHJC01000261.1"/>
</dbReference>
<feature type="domain" description="FAD-binding FR-type" evidence="1">
    <location>
        <begin position="63"/>
        <end position="163"/>
    </location>
</feature>
<dbReference type="AlphaFoldDB" id="A0A6I1MPA7"/>
<evidence type="ECO:0000259" key="1">
    <source>
        <dbReference type="PROSITE" id="PS51384"/>
    </source>
</evidence>
<comment type="caution">
    <text evidence="2">The sequence shown here is derived from an EMBL/GenBank/DDBJ whole genome shotgun (WGS) entry which is preliminary data.</text>
</comment>
<dbReference type="OrthoDB" id="1704963at2"/>
<gene>
    <name evidence="2" type="ORF">GBZ86_12800</name>
</gene>
<dbReference type="EMBL" id="WHJC01000261">
    <property type="protein sequence ID" value="MPQ44623.1"/>
    <property type="molecule type" value="Genomic_DNA"/>
</dbReference>
<dbReference type="PANTHER" id="PTHR43513:SF3">
    <property type="entry name" value="DIHYDROOROTATE DEHYDROGENASE B (NAD(+)), ELECTRON TRANSFER SUBUNIT-RELATED"/>
    <property type="match status" value="1"/>
</dbReference>
<dbReference type="SUPFAM" id="SSF63380">
    <property type="entry name" value="Riboflavin synthase domain-like"/>
    <property type="match status" value="1"/>
</dbReference>
<dbReference type="PANTHER" id="PTHR43513">
    <property type="entry name" value="DIHYDROOROTATE DEHYDROGENASE B (NAD(+)), ELECTRON TRANSFER SUBUNIT"/>
    <property type="match status" value="1"/>
</dbReference>
<proteinExistence type="predicted"/>
<organism evidence="2 3">
    <name type="scientific">Clostridium tarantellae</name>
    <dbReference type="NCBI Taxonomy" id="39493"/>
    <lineage>
        <taxon>Bacteria</taxon>
        <taxon>Bacillati</taxon>
        <taxon>Bacillota</taxon>
        <taxon>Clostridia</taxon>
        <taxon>Eubacteriales</taxon>
        <taxon>Clostridiaceae</taxon>
        <taxon>Clostridium</taxon>
    </lineage>
</organism>
<dbReference type="CDD" id="cd06192">
    <property type="entry name" value="DHOD_e_trans_like"/>
    <property type="match status" value="1"/>
</dbReference>
<dbReference type="InterPro" id="IPR017927">
    <property type="entry name" value="FAD-bd_FR_type"/>
</dbReference>
<sequence>MKYEIIDCMDAGTEFCPCHLAEEGECILCSQLQGKCFCDCVNWKGVCIYQEFKYNNEKAKPGRLTFTCEVTKAKEVEDNLLFIEFKCPHKLCLDLVAPGSFLFIRTKDNPYFDVPISIMDADTDKNLIKLMIEIRGIKTKRLLNIVPGGEITIRGPYFNGVFGTKNIYSAINDNVLLIVRGIGVAPVLPIIKKLLHQGNNLKVLVDKTPFSKNYLKEYLDKNSIEYLELNLINKGLISFDAKDYIINDIKTRNTKLIHCAGADILTYKLIEFLDSLGKNNIKISCCNNAKMCCGEGVCGSCTARFAGHKVKRLCKIQTDPRNIFEGRRFI</sequence>
<dbReference type="GO" id="GO:0016491">
    <property type="term" value="F:oxidoreductase activity"/>
    <property type="evidence" value="ECO:0007669"/>
    <property type="project" value="InterPro"/>
</dbReference>
<dbReference type="InterPro" id="IPR050353">
    <property type="entry name" value="PyrK_electron_transfer"/>
</dbReference>
<dbReference type="InterPro" id="IPR039261">
    <property type="entry name" value="FNR_nucleotide-bd"/>
</dbReference>
<dbReference type="SUPFAM" id="SSF52343">
    <property type="entry name" value="Ferredoxin reductase-like, C-terminal NADP-linked domain"/>
    <property type="match status" value="1"/>
</dbReference>
<dbReference type="NCBIfam" id="NF004470">
    <property type="entry name" value="PRK05802.1"/>
    <property type="match status" value="1"/>
</dbReference>
<dbReference type="Proteomes" id="UP000430345">
    <property type="component" value="Unassembled WGS sequence"/>
</dbReference>
<dbReference type="InterPro" id="IPR006058">
    <property type="entry name" value="2Fe2S_fd_BS"/>
</dbReference>
<name>A0A6I1MPA7_9CLOT</name>